<dbReference type="Proteomes" id="UP000182624">
    <property type="component" value="Unassembled WGS sequence"/>
</dbReference>
<feature type="region of interest" description="Disordered" evidence="1">
    <location>
        <begin position="1"/>
        <end position="35"/>
    </location>
</feature>
<organism evidence="2 3">
    <name type="scientific">Butyrivibrio proteoclasticus</name>
    <dbReference type="NCBI Taxonomy" id="43305"/>
    <lineage>
        <taxon>Bacteria</taxon>
        <taxon>Bacillati</taxon>
        <taxon>Bacillota</taxon>
        <taxon>Clostridia</taxon>
        <taxon>Lachnospirales</taxon>
        <taxon>Lachnospiraceae</taxon>
        <taxon>Butyrivibrio</taxon>
    </lineage>
</organism>
<accession>A0A1I5TG53</accession>
<dbReference type="AlphaFoldDB" id="A0A1I5TG53"/>
<sequence length="63" mass="6635">MIAAMQTKGHGRGKSGLHRAGCQITSGGGDSQDSATEIYRVSNEAGDYGKMEQIHACMISATY</sequence>
<name>A0A1I5TG53_9FIRM</name>
<dbReference type="AntiFam" id="ANF00047">
    <property type="entry name" value="Overlaps RNaseP, same strand"/>
</dbReference>
<evidence type="ECO:0000256" key="1">
    <source>
        <dbReference type="SAM" id="MobiDB-lite"/>
    </source>
</evidence>
<reference evidence="3" key="1">
    <citation type="submission" date="2016-10" db="EMBL/GenBank/DDBJ databases">
        <authorList>
            <person name="Varghese N."/>
            <person name="Submissions S."/>
        </authorList>
    </citation>
    <scope>NUCLEOTIDE SEQUENCE [LARGE SCALE GENOMIC DNA]</scope>
    <source>
        <strain evidence="3">P18</strain>
    </source>
</reference>
<evidence type="ECO:0000313" key="3">
    <source>
        <dbReference type="Proteomes" id="UP000182624"/>
    </source>
</evidence>
<dbReference type="EMBL" id="FOXO01000009">
    <property type="protein sequence ID" value="SFP82013.1"/>
    <property type="molecule type" value="Genomic_DNA"/>
</dbReference>
<gene>
    <name evidence="2" type="ORF">SAMN04487928_10916</name>
</gene>
<proteinExistence type="predicted"/>
<evidence type="ECO:0000313" key="2">
    <source>
        <dbReference type="EMBL" id="SFP82013.1"/>
    </source>
</evidence>
<protein>
    <submittedName>
        <fullName evidence="2">Uncharacterized protein</fullName>
    </submittedName>
</protein>
<keyword evidence="3" id="KW-1185">Reference proteome</keyword>